<dbReference type="Proteomes" id="UP000214975">
    <property type="component" value="Chromosome"/>
</dbReference>
<organism evidence="4 6">
    <name type="scientific">Thermoanaerobacterium thermosaccharolyticum</name>
    <name type="common">Clostridium thermosaccharolyticum</name>
    <dbReference type="NCBI Taxonomy" id="1517"/>
    <lineage>
        <taxon>Bacteria</taxon>
        <taxon>Bacillati</taxon>
        <taxon>Bacillota</taxon>
        <taxon>Clostridia</taxon>
        <taxon>Thermoanaerobacterales</taxon>
        <taxon>Thermoanaerobacteraceae</taxon>
        <taxon>Thermoanaerobacterium</taxon>
    </lineage>
</organism>
<evidence type="ECO:0000313" key="4">
    <source>
        <dbReference type="EMBL" id="OXT09202.1"/>
    </source>
</evidence>
<comment type="similarity">
    <text evidence="1">Belongs to the UPF0045 family.</text>
</comment>
<dbReference type="Proteomes" id="UP000215301">
    <property type="component" value="Unassembled WGS sequence"/>
</dbReference>
<proteinExistence type="inferred from homology"/>
<dbReference type="GO" id="GO:0005829">
    <property type="term" value="C:cytosol"/>
    <property type="evidence" value="ECO:0007669"/>
    <property type="project" value="TreeGrafter"/>
</dbReference>
<protein>
    <submittedName>
        <fullName evidence="4">Thiamine-binding protein</fullName>
    </submittedName>
    <submittedName>
        <fullName evidence="3">Uncharacterized protein, MTH1187 family</fullName>
    </submittedName>
</protein>
<reference evidence="3 5" key="1">
    <citation type="submission" date="2016-08" db="EMBL/GenBank/DDBJ databases">
        <title>A novel genetic cassette of butanologenic Thermoanaerobacterium thermosaccharolyticum that directly convert cellulose to butanol.</title>
        <authorList>
            <person name="Li T."/>
            <person name="He J."/>
        </authorList>
    </citation>
    <scope>NUCLEOTIDE SEQUENCE [LARGE SCALE GENOMIC DNA]</scope>
    <source>
        <strain evidence="3 5">TG57</strain>
    </source>
</reference>
<evidence type="ECO:0000259" key="2">
    <source>
        <dbReference type="Pfam" id="PF01910"/>
    </source>
</evidence>
<feature type="domain" description="Thiamine-binding protein" evidence="2">
    <location>
        <begin position="5"/>
        <end position="94"/>
    </location>
</feature>
<name>A0A231VLP4_THETR</name>
<evidence type="ECO:0000256" key="1">
    <source>
        <dbReference type="ARBA" id="ARBA00010272"/>
    </source>
</evidence>
<evidence type="ECO:0000313" key="6">
    <source>
        <dbReference type="Proteomes" id="UP000215301"/>
    </source>
</evidence>
<dbReference type="InterPro" id="IPR051614">
    <property type="entry name" value="UPF0045_domain"/>
</dbReference>
<gene>
    <name evidence="4" type="ORF">CE561_01900</name>
    <name evidence="3" type="ORF">Thert_01087</name>
</gene>
<dbReference type="PANTHER" id="PTHR33777:SF1">
    <property type="entry name" value="UPF0045 PROTEIN ECM15"/>
    <property type="match status" value="1"/>
</dbReference>
<dbReference type="Pfam" id="PF01910">
    <property type="entry name" value="Thiamine_BP"/>
    <property type="match status" value="1"/>
</dbReference>
<dbReference type="SUPFAM" id="SSF89957">
    <property type="entry name" value="MTH1187/YkoF-like"/>
    <property type="match status" value="1"/>
</dbReference>
<dbReference type="PANTHER" id="PTHR33777">
    <property type="entry name" value="UPF0045 PROTEIN ECM15"/>
    <property type="match status" value="1"/>
</dbReference>
<dbReference type="NCBIfam" id="TIGR00106">
    <property type="entry name" value="MTH1187 family thiamine-binding protein"/>
    <property type="match status" value="1"/>
</dbReference>
<accession>A0A231VLP4</accession>
<reference evidence="4 6" key="2">
    <citation type="submission" date="2017-06" db="EMBL/GenBank/DDBJ databases">
        <title>Isolation and characterization of a thermophilic and butanogenic Thermoanaerobacterium thermosaccharolyticum M5 capable of efficient degradation of hemicellulose.</title>
        <authorList>
            <person name="Xin F."/>
            <person name="Jiang Y."/>
        </authorList>
    </citation>
    <scope>NUCLEOTIDE SEQUENCE [LARGE SCALE GENOMIC DNA]</scope>
    <source>
        <strain evidence="4 6">M5</strain>
    </source>
</reference>
<dbReference type="Gene3D" id="3.30.70.930">
    <property type="match status" value="1"/>
</dbReference>
<dbReference type="InterPro" id="IPR029756">
    <property type="entry name" value="MTH1187/YkoF-like"/>
</dbReference>
<dbReference type="EMBL" id="CP016893">
    <property type="protein sequence ID" value="AST57194.1"/>
    <property type="molecule type" value="Genomic_DNA"/>
</dbReference>
<dbReference type="EMBL" id="NKHD01000005">
    <property type="protein sequence ID" value="OXT09202.1"/>
    <property type="molecule type" value="Genomic_DNA"/>
</dbReference>
<sequence length="96" mass="10709">MSILEINIVPVGTGSASYSSFVQDAVNLLNKRGLKYTVTPTSTVIEGNTPELMKVAEEIHNIPFQDGAMRVVTNIMIDERRDKPDNMEKRVNEVCQ</sequence>
<dbReference type="RefSeq" id="WP_015312570.1">
    <property type="nucleotide sequence ID" value="NZ_CP016893.1"/>
</dbReference>
<dbReference type="AlphaFoldDB" id="A0A231VLP4"/>
<evidence type="ECO:0000313" key="5">
    <source>
        <dbReference type="Proteomes" id="UP000214975"/>
    </source>
</evidence>
<evidence type="ECO:0000313" key="3">
    <source>
        <dbReference type="EMBL" id="AST57194.1"/>
    </source>
</evidence>
<dbReference type="InterPro" id="IPR002767">
    <property type="entry name" value="Thiamine_BP"/>
</dbReference>